<keyword evidence="3" id="KW-1185">Reference proteome</keyword>
<evidence type="ECO:0000256" key="1">
    <source>
        <dbReference type="SAM" id="MobiDB-lite"/>
    </source>
</evidence>
<dbReference type="EMBL" id="BLLK01000020">
    <property type="protein sequence ID" value="GFH45054.1"/>
    <property type="molecule type" value="Genomic_DNA"/>
</dbReference>
<protein>
    <submittedName>
        <fullName evidence="2">Uncharacterized protein</fullName>
    </submittedName>
</protein>
<feature type="region of interest" description="Disordered" evidence="1">
    <location>
        <begin position="246"/>
        <end position="269"/>
    </location>
</feature>
<feature type="compositionally biased region" description="Basic residues" evidence="1">
    <location>
        <begin position="259"/>
        <end position="268"/>
    </location>
</feature>
<sequence>MAAIKSKTQVLTDALMMDCHGINVPELMNSKVIGNETCFFSLLQSYTDRLYYYYIEEENALQNKKIELEQLARGYSSHKKPAACNSNRSLGRRGTFFSSTTPSARRVVRMLARLKYNEKESKSENTSTRMVPRRSIIGFLGAKANEEYLREIPKVLNELDKLKTRVVTLEIFLEGNKKAHKDILDRYCCEHNIDTIYDEEIEELMKTHHFWEGQNLRNLKDSIDNFTLSLSLENNPEFAQCSKEMRNPSIEHFPSSPRAAKKSRRSSSKKLLTNLWRTLKSQKGE</sequence>
<comment type="caution">
    <text evidence="2">The sequence shown here is derived from an EMBL/GenBank/DDBJ whole genome shotgun (WGS) entry which is preliminary data.</text>
</comment>
<reference evidence="2 3" key="1">
    <citation type="journal article" date="2021" name="Sci. Rep.">
        <title>The genome of the diatom Chaetoceros tenuissimus carries an ancient integrated fragment of an extant virus.</title>
        <authorList>
            <person name="Hongo Y."/>
            <person name="Kimura K."/>
            <person name="Takaki Y."/>
            <person name="Yoshida Y."/>
            <person name="Baba S."/>
            <person name="Kobayashi G."/>
            <person name="Nagasaki K."/>
            <person name="Hano T."/>
            <person name="Tomaru Y."/>
        </authorList>
    </citation>
    <scope>NUCLEOTIDE SEQUENCE [LARGE SCALE GENOMIC DNA]</scope>
    <source>
        <strain evidence="2 3">NIES-3715</strain>
    </source>
</reference>
<dbReference type="AlphaFoldDB" id="A0AAD3CG70"/>
<evidence type="ECO:0000313" key="2">
    <source>
        <dbReference type="EMBL" id="GFH45054.1"/>
    </source>
</evidence>
<name>A0AAD3CG70_9STRA</name>
<dbReference type="Proteomes" id="UP001054902">
    <property type="component" value="Unassembled WGS sequence"/>
</dbReference>
<proteinExistence type="predicted"/>
<gene>
    <name evidence="2" type="ORF">CTEN210_01528</name>
</gene>
<organism evidence="2 3">
    <name type="scientific">Chaetoceros tenuissimus</name>
    <dbReference type="NCBI Taxonomy" id="426638"/>
    <lineage>
        <taxon>Eukaryota</taxon>
        <taxon>Sar</taxon>
        <taxon>Stramenopiles</taxon>
        <taxon>Ochrophyta</taxon>
        <taxon>Bacillariophyta</taxon>
        <taxon>Coscinodiscophyceae</taxon>
        <taxon>Chaetocerotophycidae</taxon>
        <taxon>Chaetocerotales</taxon>
        <taxon>Chaetocerotaceae</taxon>
        <taxon>Chaetoceros</taxon>
    </lineage>
</organism>
<evidence type="ECO:0000313" key="3">
    <source>
        <dbReference type="Proteomes" id="UP001054902"/>
    </source>
</evidence>
<accession>A0AAD3CG70</accession>